<keyword evidence="15" id="KW-1006">Bacterial flagellum protein export</keyword>
<dbReference type="InterPro" id="IPR004100">
    <property type="entry name" value="ATPase_F1/V1/A1_a/bsu_N"/>
</dbReference>
<dbReference type="GO" id="GO:0030257">
    <property type="term" value="C:type III protein secretion system complex"/>
    <property type="evidence" value="ECO:0007669"/>
    <property type="project" value="InterPro"/>
</dbReference>
<evidence type="ECO:0000256" key="13">
    <source>
        <dbReference type="ARBA" id="ARBA00022967"/>
    </source>
</evidence>
<dbReference type="GO" id="GO:0046933">
    <property type="term" value="F:proton-transporting ATP synthase activity, rotational mechanism"/>
    <property type="evidence" value="ECO:0007669"/>
    <property type="project" value="TreeGrafter"/>
</dbReference>
<evidence type="ECO:0000313" key="19">
    <source>
        <dbReference type="EMBL" id="TBN53525.1"/>
    </source>
</evidence>
<reference evidence="19 20" key="1">
    <citation type="submission" date="2019-02" db="EMBL/GenBank/DDBJ databases">
        <title>Hansschlegelia quercus sp. nov., a novel methylotrophic bacterium from buds of oak (Quercus robur L.).</title>
        <authorList>
            <person name="Agafonova N.V."/>
            <person name="Kaparullina E.N."/>
            <person name="Grouzdev D.S."/>
            <person name="Doronina N.V."/>
        </authorList>
    </citation>
    <scope>NUCLEOTIDE SEQUENCE [LARGE SCALE GENOMIC DNA]</scope>
    <source>
        <strain evidence="19 20">Dub</strain>
    </source>
</reference>
<dbReference type="CDD" id="cd18117">
    <property type="entry name" value="ATP-synt_flagellum-secretory_path_III_N"/>
    <property type="match status" value="1"/>
</dbReference>
<keyword evidence="13" id="KW-1278">Translocase</keyword>
<keyword evidence="11" id="KW-0067">ATP-binding</keyword>
<evidence type="ECO:0000256" key="9">
    <source>
        <dbReference type="ARBA" id="ARBA00022781"/>
    </source>
</evidence>
<gene>
    <name evidence="19" type="primary">fliI</name>
    <name evidence="19" type="ORF">EYR15_09465</name>
</gene>
<evidence type="ECO:0000256" key="3">
    <source>
        <dbReference type="ARBA" id="ARBA00008936"/>
    </source>
</evidence>
<evidence type="ECO:0000256" key="15">
    <source>
        <dbReference type="ARBA" id="ARBA00023225"/>
    </source>
</evidence>
<evidence type="ECO:0000256" key="10">
    <source>
        <dbReference type="ARBA" id="ARBA00022795"/>
    </source>
</evidence>
<evidence type="ECO:0000256" key="1">
    <source>
        <dbReference type="ARBA" id="ARBA00003290"/>
    </source>
</evidence>
<keyword evidence="10" id="KW-1005">Bacterial flagellum biogenesis</keyword>
<keyword evidence="19" id="KW-0966">Cell projection</keyword>
<evidence type="ECO:0000256" key="14">
    <source>
        <dbReference type="ARBA" id="ARBA00023065"/>
    </source>
</evidence>
<dbReference type="CDD" id="cd01136">
    <property type="entry name" value="ATPase_flagellum-secretory_path_III"/>
    <property type="match status" value="1"/>
</dbReference>
<dbReference type="SMART" id="SM00382">
    <property type="entry name" value="AAA"/>
    <property type="match status" value="1"/>
</dbReference>
<evidence type="ECO:0000256" key="17">
    <source>
        <dbReference type="ARBA" id="ARBA00034006"/>
    </source>
</evidence>
<dbReference type="InterPro" id="IPR020003">
    <property type="entry name" value="ATPase_a/bsu_AS"/>
</dbReference>
<dbReference type="GO" id="GO:0016887">
    <property type="term" value="F:ATP hydrolysis activity"/>
    <property type="evidence" value="ECO:0007669"/>
    <property type="project" value="InterPro"/>
</dbReference>
<keyword evidence="7" id="KW-0963">Cytoplasm</keyword>
<organism evidence="19 20">
    <name type="scientific">Hansschlegelia quercus</name>
    <dbReference type="NCBI Taxonomy" id="2528245"/>
    <lineage>
        <taxon>Bacteria</taxon>
        <taxon>Pseudomonadati</taxon>
        <taxon>Pseudomonadota</taxon>
        <taxon>Alphaproteobacteria</taxon>
        <taxon>Hyphomicrobiales</taxon>
        <taxon>Methylopilaceae</taxon>
        <taxon>Hansschlegelia</taxon>
    </lineage>
</organism>
<dbReference type="Proteomes" id="UP000291613">
    <property type="component" value="Unassembled WGS sequence"/>
</dbReference>
<dbReference type="Pfam" id="PF02874">
    <property type="entry name" value="ATP-synt_ab_N"/>
    <property type="match status" value="1"/>
</dbReference>
<evidence type="ECO:0000256" key="16">
    <source>
        <dbReference type="ARBA" id="ARBA00023310"/>
    </source>
</evidence>
<feature type="domain" description="AAA+ ATPase" evidence="18">
    <location>
        <begin position="156"/>
        <end position="339"/>
    </location>
</feature>
<dbReference type="InterPro" id="IPR050053">
    <property type="entry name" value="ATPase_alpha/beta_chains"/>
</dbReference>
<evidence type="ECO:0000256" key="11">
    <source>
        <dbReference type="ARBA" id="ARBA00022840"/>
    </source>
</evidence>
<accession>A0A4Q9GKF3</accession>
<keyword evidence="19" id="KW-0282">Flagellum</keyword>
<dbReference type="Pfam" id="PF00006">
    <property type="entry name" value="ATP-synt_ab"/>
    <property type="match status" value="1"/>
</dbReference>
<dbReference type="NCBIfam" id="TIGR03498">
    <property type="entry name" value="FliI_clade3"/>
    <property type="match status" value="1"/>
</dbReference>
<dbReference type="InterPro" id="IPR022426">
    <property type="entry name" value="FliI_clade3"/>
</dbReference>
<evidence type="ECO:0000259" key="18">
    <source>
        <dbReference type="SMART" id="SM00382"/>
    </source>
</evidence>
<dbReference type="Gene3D" id="3.40.50.12240">
    <property type="match status" value="1"/>
</dbReference>
<keyword evidence="14" id="KW-0406">Ion transport</keyword>
<evidence type="ECO:0000256" key="5">
    <source>
        <dbReference type="ARBA" id="ARBA00020580"/>
    </source>
</evidence>
<dbReference type="InterPro" id="IPR027417">
    <property type="entry name" value="P-loop_NTPase"/>
</dbReference>
<dbReference type="InterPro" id="IPR040627">
    <property type="entry name" value="T3SS_ATPase_C"/>
</dbReference>
<keyword evidence="12" id="KW-0653">Protein transport</keyword>
<dbReference type="RefSeq" id="WP_131003580.1">
    <property type="nucleotide sequence ID" value="NZ_JBHSZR010000007.1"/>
</dbReference>
<dbReference type="FunFam" id="3.40.50.12240:FF:000002">
    <property type="entry name" value="Flagellum-specific ATP synthase FliI"/>
    <property type="match status" value="1"/>
</dbReference>
<evidence type="ECO:0000256" key="8">
    <source>
        <dbReference type="ARBA" id="ARBA00022741"/>
    </source>
</evidence>
<protein>
    <recommendedName>
        <fullName evidence="5">Flagellum-specific ATP synthase</fullName>
        <ecNumber evidence="4">7.1.2.2</ecNumber>
    </recommendedName>
</protein>
<dbReference type="AlphaFoldDB" id="A0A4Q9GKF3"/>
<keyword evidence="16" id="KW-0066">ATP synthesis</keyword>
<keyword evidence="6" id="KW-0813">Transport</keyword>
<evidence type="ECO:0000256" key="2">
    <source>
        <dbReference type="ARBA" id="ARBA00004496"/>
    </source>
</evidence>
<dbReference type="EC" id="7.1.2.2" evidence="4"/>
<dbReference type="PANTHER" id="PTHR15184:SF9">
    <property type="entry name" value="SPI-1 TYPE 3 SECRETION SYSTEM ATPASE"/>
    <property type="match status" value="1"/>
</dbReference>
<comment type="subcellular location">
    <subcellularLocation>
        <location evidence="2">Cytoplasm</location>
    </subcellularLocation>
</comment>
<evidence type="ECO:0000256" key="12">
    <source>
        <dbReference type="ARBA" id="ARBA00022927"/>
    </source>
</evidence>
<comment type="function">
    <text evidence="1">Probable catalytic subunit of a protein translocase for flagellum-specific export, or a proton translocase involved in local circuits at the flagellum.</text>
</comment>
<dbReference type="GO" id="GO:0005737">
    <property type="term" value="C:cytoplasm"/>
    <property type="evidence" value="ECO:0007669"/>
    <property type="project" value="UniProtKB-SubCell"/>
</dbReference>
<evidence type="ECO:0000313" key="20">
    <source>
        <dbReference type="Proteomes" id="UP000291613"/>
    </source>
</evidence>
<dbReference type="GO" id="GO:0005524">
    <property type="term" value="F:ATP binding"/>
    <property type="evidence" value="ECO:0007669"/>
    <property type="project" value="UniProtKB-KW"/>
</dbReference>
<dbReference type="InterPro" id="IPR005714">
    <property type="entry name" value="ATPase_T3SS_FliI/YscN"/>
</dbReference>
<proteinExistence type="inferred from homology"/>
<dbReference type="CDD" id="cd18114">
    <property type="entry name" value="ATP-synt_flagellum-secretory_path_III_C"/>
    <property type="match status" value="1"/>
</dbReference>
<keyword evidence="9" id="KW-0375">Hydrogen ion transport</keyword>
<dbReference type="GO" id="GO:0030254">
    <property type="term" value="P:protein secretion by the type III secretion system"/>
    <property type="evidence" value="ECO:0007669"/>
    <property type="project" value="InterPro"/>
</dbReference>
<dbReference type="EMBL" id="SIUB01000004">
    <property type="protein sequence ID" value="TBN53525.1"/>
    <property type="molecule type" value="Genomic_DNA"/>
</dbReference>
<dbReference type="SUPFAM" id="SSF52540">
    <property type="entry name" value="P-loop containing nucleoside triphosphate hydrolases"/>
    <property type="match status" value="1"/>
</dbReference>
<keyword evidence="20" id="KW-1185">Reference proteome</keyword>
<dbReference type="GO" id="GO:0044781">
    <property type="term" value="P:bacterial-type flagellum organization"/>
    <property type="evidence" value="ECO:0007669"/>
    <property type="project" value="UniProtKB-KW"/>
</dbReference>
<evidence type="ECO:0000256" key="6">
    <source>
        <dbReference type="ARBA" id="ARBA00022448"/>
    </source>
</evidence>
<evidence type="ECO:0000256" key="7">
    <source>
        <dbReference type="ARBA" id="ARBA00022490"/>
    </source>
</evidence>
<dbReference type="NCBIfam" id="TIGR01026">
    <property type="entry name" value="fliI_yscN"/>
    <property type="match status" value="1"/>
</dbReference>
<keyword evidence="19" id="KW-0969">Cilium</keyword>
<dbReference type="PROSITE" id="PS00152">
    <property type="entry name" value="ATPASE_ALPHA_BETA"/>
    <property type="match status" value="1"/>
</dbReference>
<sequence>MRGLLQSVEAISERELFGRVVGVRGLLVEVAGPLGAMAIGGRVTIEGANGRPTACEVVGFQGERALLMPFAPLEGVRRGCRATVGTTEPGVKPSRKWLGRVVDAMGDPIDGKGPLEDGPVVYPYRASPPPAHSRKRVGEPLDLGVRALNTFLTCCRGQRMGIFAGSGVGKSVLLAMLARNANSDVAVIGLIGERGREVQEFLQDDLGEAGLARSVVVVATSDEPALKRRQAAYLTFALAEYFRDEGDDVLCMMDSVTRFAMAQREIGLSTGEPPTAKGYTPTVFAELPRLLERAGPGTGQGTVTGLFTVLVDGDDHNEPVADAVRGILDGHIVMERAIAERGRYPAINVLKSVSRTLPGAAPASQRPVLSRAKRIMATYADMEELIRLGAYRPGSSPEVDEAIALNGAFEQFLSQGKEEATRLDEGYALLRSILGVSETER</sequence>
<dbReference type="InterPro" id="IPR000194">
    <property type="entry name" value="ATPase_F1/V1/A1_a/bsu_nucl-bd"/>
</dbReference>
<keyword evidence="8" id="KW-0547">Nucleotide-binding</keyword>
<dbReference type="GO" id="GO:0008564">
    <property type="term" value="F:protein-exporting ATPase activity"/>
    <property type="evidence" value="ECO:0007669"/>
    <property type="project" value="UniProtKB-EC"/>
</dbReference>
<dbReference type="GO" id="GO:0009288">
    <property type="term" value="C:bacterial-type flagellum"/>
    <property type="evidence" value="ECO:0007669"/>
    <property type="project" value="InterPro"/>
</dbReference>
<dbReference type="Pfam" id="PF18269">
    <property type="entry name" value="T3SS_ATPase_C"/>
    <property type="match status" value="1"/>
</dbReference>
<comment type="similarity">
    <text evidence="3">Belongs to the ATPase alpha/beta chains family.</text>
</comment>
<dbReference type="OrthoDB" id="9801639at2"/>
<evidence type="ECO:0000256" key="4">
    <source>
        <dbReference type="ARBA" id="ARBA00012473"/>
    </source>
</evidence>
<comment type="caution">
    <text evidence="19">The sequence shown here is derived from an EMBL/GenBank/DDBJ whole genome shotgun (WGS) entry which is preliminary data.</text>
</comment>
<dbReference type="InterPro" id="IPR003593">
    <property type="entry name" value="AAA+_ATPase"/>
</dbReference>
<name>A0A4Q9GKF3_9HYPH</name>
<comment type="catalytic activity">
    <reaction evidence="17">
        <text>ATP + H2O + cellular proteinSide 1 = ADP + phosphate + cellular proteinSide 2.</text>
        <dbReference type="EC" id="7.4.2.8"/>
    </reaction>
</comment>
<dbReference type="PANTHER" id="PTHR15184">
    <property type="entry name" value="ATP SYNTHASE"/>
    <property type="match status" value="1"/>
</dbReference>